<evidence type="ECO:0000259" key="13">
    <source>
        <dbReference type="PROSITE" id="PS50109"/>
    </source>
</evidence>
<dbReference type="GO" id="GO:0005524">
    <property type="term" value="F:ATP binding"/>
    <property type="evidence" value="ECO:0007669"/>
    <property type="project" value="UniProtKB-KW"/>
</dbReference>
<dbReference type="CDD" id="cd00082">
    <property type="entry name" value="HisKA"/>
    <property type="match status" value="1"/>
</dbReference>
<protein>
    <recommendedName>
        <fullName evidence="3">histidine kinase</fullName>
        <ecNumber evidence="3">2.7.13.3</ecNumber>
    </recommendedName>
</protein>
<dbReference type="GO" id="GO:0000155">
    <property type="term" value="F:phosphorelay sensor kinase activity"/>
    <property type="evidence" value="ECO:0007669"/>
    <property type="project" value="InterPro"/>
</dbReference>
<dbReference type="SMART" id="SM00387">
    <property type="entry name" value="HATPase_c"/>
    <property type="match status" value="1"/>
</dbReference>
<proteinExistence type="predicted"/>
<comment type="catalytic activity">
    <reaction evidence="1">
        <text>ATP + protein L-histidine = ADP + protein N-phospho-L-histidine.</text>
        <dbReference type="EC" id="2.7.13.3"/>
    </reaction>
</comment>
<feature type="domain" description="Histidine kinase" evidence="13">
    <location>
        <begin position="79"/>
        <end position="316"/>
    </location>
</feature>
<dbReference type="Pfam" id="PF00512">
    <property type="entry name" value="HisKA"/>
    <property type="match status" value="1"/>
</dbReference>
<dbReference type="PANTHER" id="PTHR43711">
    <property type="entry name" value="TWO-COMPONENT HISTIDINE KINASE"/>
    <property type="match status" value="1"/>
</dbReference>
<keyword evidence="12" id="KW-0812">Transmembrane</keyword>
<dbReference type="InterPro" id="IPR003661">
    <property type="entry name" value="HisK_dim/P_dom"/>
</dbReference>
<keyword evidence="10" id="KW-0902">Two-component regulatory system</keyword>
<sequence length="327" mass="37237">MMLLDALNIKINNGLNTLITLLMCVFIVSIMLYLLKGIRRLQRENEKLIKEINLLHEKYLYEEEKYKKLDNIKNDFLSLISHELRTPLTSILGFTKIIRKKFLKFIVPELEKNEFLDEKIYYNKELIKVNLDIIITEAERLSSMIENILDITKIESGNEMLRRESLVIGQTIVKGILATYSLAQEKEIEVEEDIEVGIQNVWGDEEKILQIIINLISNSLKFTPIGGKINVKAKQLNDEFIEVSVIDNGVGIDEKYLGVIFEKFKQVENGDGNKPKGTGLGLYISRNLVELQGGTIGVTSQEGKGSRFYFTLPIYKGDALGNESISS</sequence>
<dbReference type="EC" id="2.7.13.3" evidence="3"/>
<dbReference type="Gene3D" id="1.10.287.130">
    <property type="match status" value="1"/>
</dbReference>
<evidence type="ECO:0000256" key="8">
    <source>
        <dbReference type="ARBA" id="ARBA00022777"/>
    </source>
</evidence>
<comment type="subcellular location">
    <subcellularLocation>
        <location evidence="2">Cell membrane</location>
    </subcellularLocation>
</comment>
<dbReference type="Proteomes" id="UP000623681">
    <property type="component" value="Unassembled WGS sequence"/>
</dbReference>
<keyword evidence="4" id="KW-1003">Cell membrane</keyword>
<keyword evidence="12" id="KW-1133">Transmembrane helix</keyword>
<dbReference type="InterPro" id="IPR036890">
    <property type="entry name" value="HATPase_C_sf"/>
</dbReference>
<reference evidence="14" key="1">
    <citation type="submission" date="2021-01" db="EMBL/GenBank/DDBJ databases">
        <title>Genome public.</title>
        <authorList>
            <person name="Liu C."/>
            <person name="Sun Q."/>
        </authorList>
    </citation>
    <scope>NUCLEOTIDE SEQUENCE</scope>
    <source>
        <strain evidence="14">YIM B02565</strain>
    </source>
</reference>
<dbReference type="InterPro" id="IPR004358">
    <property type="entry name" value="Sig_transdc_His_kin-like_C"/>
</dbReference>
<keyword evidence="5" id="KW-0597">Phosphoprotein</keyword>
<dbReference type="InterPro" id="IPR005467">
    <property type="entry name" value="His_kinase_dom"/>
</dbReference>
<evidence type="ECO:0000256" key="10">
    <source>
        <dbReference type="ARBA" id="ARBA00023012"/>
    </source>
</evidence>
<evidence type="ECO:0000256" key="1">
    <source>
        <dbReference type="ARBA" id="ARBA00000085"/>
    </source>
</evidence>
<dbReference type="InterPro" id="IPR036097">
    <property type="entry name" value="HisK_dim/P_sf"/>
</dbReference>
<dbReference type="SMART" id="SM00388">
    <property type="entry name" value="HisKA"/>
    <property type="match status" value="1"/>
</dbReference>
<dbReference type="Pfam" id="PF02518">
    <property type="entry name" value="HATPase_c"/>
    <property type="match status" value="1"/>
</dbReference>
<keyword evidence="7" id="KW-0547">Nucleotide-binding</keyword>
<dbReference type="EMBL" id="JAESWA010000024">
    <property type="protein sequence ID" value="MBL4933413.1"/>
    <property type="molecule type" value="Genomic_DNA"/>
</dbReference>
<dbReference type="FunFam" id="3.30.565.10:FF:000023">
    <property type="entry name" value="PAS domain-containing sensor histidine kinase"/>
    <property type="match status" value="1"/>
</dbReference>
<evidence type="ECO:0000256" key="9">
    <source>
        <dbReference type="ARBA" id="ARBA00022840"/>
    </source>
</evidence>
<dbReference type="Gene3D" id="3.30.565.10">
    <property type="entry name" value="Histidine kinase-like ATPase, C-terminal domain"/>
    <property type="match status" value="1"/>
</dbReference>
<keyword evidence="9" id="KW-0067">ATP-binding</keyword>
<keyword evidence="6" id="KW-0808">Transferase</keyword>
<dbReference type="SUPFAM" id="SSF47384">
    <property type="entry name" value="Homodimeric domain of signal transducing histidine kinase"/>
    <property type="match status" value="1"/>
</dbReference>
<dbReference type="InterPro" id="IPR050736">
    <property type="entry name" value="Sensor_HK_Regulatory"/>
</dbReference>
<evidence type="ECO:0000256" key="3">
    <source>
        <dbReference type="ARBA" id="ARBA00012438"/>
    </source>
</evidence>
<name>A0A937FHU7_9CLOT</name>
<feature type="transmembrane region" description="Helical" evidence="12">
    <location>
        <begin position="15"/>
        <end position="35"/>
    </location>
</feature>
<evidence type="ECO:0000256" key="5">
    <source>
        <dbReference type="ARBA" id="ARBA00022553"/>
    </source>
</evidence>
<dbReference type="PROSITE" id="PS50109">
    <property type="entry name" value="HIS_KIN"/>
    <property type="match status" value="1"/>
</dbReference>
<keyword evidence="11 12" id="KW-0472">Membrane</keyword>
<dbReference type="PANTHER" id="PTHR43711:SF30">
    <property type="entry name" value="HISTIDINE KINASE"/>
    <property type="match status" value="1"/>
</dbReference>
<gene>
    <name evidence="14" type="ORF">JK634_16580</name>
</gene>
<comment type="caution">
    <text evidence="14">The sequence shown here is derived from an EMBL/GenBank/DDBJ whole genome shotgun (WGS) entry which is preliminary data.</text>
</comment>
<accession>A0A937FHU7</accession>
<organism evidence="14 15">
    <name type="scientific">Clostridium paridis</name>
    <dbReference type="NCBI Taxonomy" id="2803863"/>
    <lineage>
        <taxon>Bacteria</taxon>
        <taxon>Bacillati</taxon>
        <taxon>Bacillota</taxon>
        <taxon>Clostridia</taxon>
        <taxon>Eubacteriales</taxon>
        <taxon>Clostridiaceae</taxon>
        <taxon>Clostridium</taxon>
    </lineage>
</organism>
<evidence type="ECO:0000313" key="14">
    <source>
        <dbReference type="EMBL" id="MBL4933413.1"/>
    </source>
</evidence>
<dbReference type="RefSeq" id="WP_202768851.1">
    <property type="nucleotide sequence ID" value="NZ_JAESWA010000024.1"/>
</dbReference>
<dbReference type="InterPro" id="IPR003594">
    <property type="entry name" value="HATPase_dom"/>
</dbReference>
<evidence type="ECO:0000313" key="15">
    <source>
        <dbReference type="Proteomes" id="UP000623681"/>
    </source>
</evidence>
<dbReference type="SUPFAM" id="SSF55874">
    <property type="entry name" value="ATPase domain of HSP90 chaperone/DNA topoisomerase II/histidine kinase"/>
    <property type="match status" value="1"/>
</dbReference>
<evidence type="ECO:0000256" key="4">
    <source>
        <dbReference type="ARBA" id="ARBA00022475"/>
    </source>
</evidence>
<dbReference type="CDD" id="cd16922">
    <property type="entry name" value="HATPase_EvgS-ArcB-TorS-like"/>
    <property type="match status" value="1"/>
</dbReference>
<dbReference type="PRINTS" id="PR00344">
    <property type="entry name" value="BCTRLSENSOR"/>
</dbReference>
<evidence type="ECO:0000256" key="11">
    <source>
        <dbReference type="ARBA" id="ARBA00023136"/>
    </source>
</evidence>
<dbReference type="GO" id="GO:0005886">
    <property type="term" value="C:plasma membrane"/>
    <property type="evidence" value="ECO:0007669"/>
    <property type="project" value="UniProtKB-SubCell"/>
</dbReference>
<evidence type="ECO:0000256" key="12">
    <source>
        <dbReference type="SAM" id="Phobius"/>
    </source>
</evidence>
<evidence type="ECO:0000256" key="7">
    <source>
        <dbReference type="ARBA" id="ARBA00022741"/>
    </source>
</evidence>
<evidence type="ECO:0000256" key="2">
    <source>
        <dbReference type="ARBA" id="ARBA00004236"/>
    </source>
</evidence>
<evidence type="ECO:0000256" key="6">
    <source>
        <dbReference type="ARBA" id="ARBA00022679"/>
    </source>
</evidence>
<keyword evidence="8 14" id="KW-0418">Kinase</keyword>
<keyword evidence="15" id="KW-1185">Reference proteome</keyword>
<dbReference type="AlphaFoldDB" id="A0A937FHU7"/>